<dbReference type="EMBL" id="PDOD01000001">
    <property type="protein sequence ID" value="PYZ95046.1"/>
    <property type="molecule type" value="Genomic_DNA"/>
</dbReference>
<feature type="compositionally biased region" description="Polar residues" evidence="1">
    <location>
        <begin position="1"/>
        <end position="15"/>
    </location>
</feature>
<organism evidence="2 3">
    <name type="scientific">Salipaludibacillus keqinensis</name>
    <dbReference type="NCBI Taxonomy" id="2045207"/>
    <lineage>
        <taxon>Bacteria</taxon>
        <taxon>Bacillati</taxon>
        <taxon>Bacillota</taxon>
        <taxon>Bacilli</taxon>
        <taxon>Bacillales</taxon>
        <taxon>Bacillaceae</taxon>
    </lineage>
</organism>
<evidence type="ECO:0000313" key="3">
    <source>
        <dbReference type="Proteomes" id="UP000248214"/>
    </source>
</evidence>
<evidence type="ECO:0000256" key="1">
    <source>
        <dbReference type="SAM" id="MobiDB-lite"/>
    </source>
</evidence>
<dbReference type="AlphaFoldDB" id="A0A323TLR1"/>
<keyword evidence="3" id="KW-1185">Reference proteome</keyword>
<evidence type="ECO:0000313" key="2">
    <source>
        <dbReference type="EMBL" id="PYZ95046.1"/>
    </source>
</evidence>
<reference evidence="2 3" key="1">
    <citation type="submission" date="2017-10" db="EMBL/GenBank/DDBJ databases">
        <title>Bacillus sp. nov., a halophilic bacterium isolated from a Keqin Lake.</title>
        <authorList>
            <person name="Wang H."/>
        </authorList>
    </citation>
    <scope>NUCLEOTIDE SEQUENCE [LARGE SCALE GENOMIC DNA]</scope>
    <source>
        <strain evidence="2 3">KQ-12</strain>
    </source>
</reference>
<name>A0A323TLR1_9BACI</name>
<proteinExistence type="predicted"/>
<feature type="region of interest" description="Disordered" evidence="1">
    <location>
        <begin position="1"/>
        <end position="46"/>
    </location>
</feature>
<comment type="caution">
    <text evidence="2">The sequence shown here is derived from an EMBL/GenBank/DDBJ whole genome shotgun (WGS) entry which is preliminary data.</text>
</comment>
<accession>A0A323TLR1</accession>
<sequence length="189" mass="21824">MNSAETESTDQQNTIEAVENDNQDNENGGLNDSNSNQEENNNEIEDFEYEEYDEAVAYQSDQEERVNNIILKQHNYLNDKAGWGGAESFDHEELQNDEDWQALRDDINYLKNDGFAESKILIDMKNAHSMADLVENGDSMALRFLHRIFHDLDMDINETDADRYWNVTHAFGSGNNHEIIYAYLTGDQE</sequence>
<protein>
    <submittedName>
        <fullName evidence="2">Uncharacterized protein</fullName>
    </submittedName>
</protein>
<gene>
    <name evidence="2" type="ORF">CR194_05900</name>
</gene>
<dbReference type="Proteomes" id="UP000248214">
    <property type="component" value="Unassembled WGS sequence"/>
</dbReference>